<comment type="caution">
    <text evidence="1">The sequence shown here is derived from an EMBL/GenBank/DDBJ whole genome shotgun (WGS) entry which is preliminary data.</text>
</comment>
<evidence type="ECO:0000313" key="1">
    <source>
        <dbReference type="EMBL" id="PWZ95623.1"/>
    </source>
</evidence>
<dbReference type="AlphaFoldDB" id="A0A317Z5H5"/>
<sequence>TQTAWADATSKLQQLKASLHLSENLSDELLVDAIQTIQMIKDHQQYIEKLHEAYLKLSESLESFYTEVNDKIGSVFQEID</sequence>
<organism evidence="1 2">
    <name type="scientific">Staphylococcus pseudintermedius</name>
    <dbReference type="NCBI Taxonomy" id="283734"/>
    <lineage>
        <taxon>Bacteria</taxon>
        <taxon>Bacillati</taxon>
        <taxon>Bacillota</taxon>
        <taxon>Bacilli</taxon>
        <taxon>Bacillales</taxon>
        <taxon>Staphylococcaceae</taxon>
        <taxon>Staphylococcus</taxon>
        <taxon>Staphylococcus intermedius group</taxon>
    </lineage>
</organism>
<proteinExistence type="predicted"/>
<evidence type="ECO:0000313" key="2">
    <source>
        <dbReference type="Proteomes" id="UP000246351"/>
    </source>
</evidence>
<dbReference type="EMBL" id="QEIV01001635">
    <property type="protein sequence ID" value="PWZ95623.1"/>
    <property type="molecule type" value="Genomic_DNA"/>
</dbReference>
<name>A0A317Z5H5_STAPS</name>
<accession>A0A317Z5H5</accession>
<gene>
    <name evidence="1" type="ORF">DD924_15175</name>
</gene>
<feature type="non-terminal residue" evidence="1">
    <location>
        <position position="80"/>
    </location>
</feature>
<protein>
    <submittedName>
        <fullName evidence="1">Uncharacterized protein</fullName>
    </submittedName>
</protein>
<dbReference type="Proteomes" id="UP000246351">
    <property type="component" value="Unassembled WGS sequence"/>
</dbReference>
<feature type="non-terminal residue" evidence="1">
    <location>
        <position position="1"/>
    </location>
</feature>
<reference evidence="1 2" key="1">
    <citation type="journal article" date="2018" name="Vet. Microbiol.">
        <title>Clonal diversity and geographic distribution of methicillin-resistant Staphylococcus pseudintermedius from Australian animals: Discovery of novel sequence types.</title>
        <authorList>
            <person name="Worthing K.A."/>
            <person name="Abraham S."/>
            <person name="Coombs G.W."/>
            <person name="Pang S."/>
            <person name="Saputra S."/>
            <person name="Jordan D."/>
            <person name="Trott D.J."/>
            <person name="Norris J.M."/>
        </authorList>
    </citation>
    <scope>NUCLEOTIDE SEQUENCE [LARGE SCALE GENOMIC DNA]</scope>
    <source>
        <strain evidence="1 2">ST71 3</strain>
    </source>
</reference>